<sequence>MPRHARRRSTSGIYHVILRGANRQEIFHKEKDRIRFLYTLNRYRTEIGIQVLAWCLMDNHVHLLLRENEHNLSDLMKRLGISYASYYNWSYGTNGHLFQDRFKSEVVESYGYLVRVVRYIHMNPVKAGLSPKPEKYWWSSCANYYGLSRESSDLLDQSIVLSYFPSEKESAQTKLKQFHELQCDDECLRAWAGRRLTDEQARIEIIEVLDGVQIPQVKTLEKKERDPLIRIIKEIEGLSLRQIARILGVSVYMVSRA</sequence>
<organism evidence="2 3">
    <name type="scientific">Halobacillus locisalis</name>
    <dbReference type="NCBI Taxonomy" id="220753"/>
    <lineage>
        <taxon>Bacteria</taxon>
        <taxon>Bacillati</taxon>
        <taxon>Bacillota</taxon>
        <taxon>Bacilli</taxon>
        <taxon>Bacillales</taxon>
        <taxon>Bacillaceae</taxon>
        <taxon>Halobacillus</taxon>
    </lineage>
</organism>
<dbReference type="Gene3D" id="3.30.70.1290">
    <property type="entry name" value="Transposase IS200-like"/>
    <property type="match status" value="1"/>
</dbReference>
<dbReference type="InterPro" id="IPR002686">
    <property type="entry name" value="Transposase_17"/>
</dbReference>
<dbReference type="RefSeq" id="WP_181472432.1">
    <property type="nucleotide sequence ID" value="NZ_JACEFG010000002.1"/>
</dbReference>
<dbReference type="PANTHER" id="PTHR34322">
    <property type="entry name" value="TRANSPOSASE, Y1_TNP DOMAIN-CONTAINING"/>
    <property type="match status" value="1"/>
</dbReference>
<evidence type="ECO:0000259" key="1">
    <source>
        <dbReference type="SMART" id="SM01321"/>
    </source>
</evidence>
<dbReference type="EMBL" id="JACEFG010000002">
    <property type="protein sequence ID" value="MBA2175416.1"/>
    <property type="molecule type" value="Genomic_DNA"/>
</dbReference>
<gene>
    <name evidence="2" type="ORF">H0266_10970</name>
</gene>
<reference evidence="2 3" key="1">
    <citation type="journal article" date="2004" name="Extremophiles">
        <title>Halobacillus locisalis sp. nov., a halophilic bacterium isolated from a marine solar saltern of the Yellow Sea in Korea.</title>
        <authorList>
            <person name="Yoon J.H."/>
            <person name="Kang K.H."/>
            <person name="Oh T.K."/>
            <person name="Park Y.H."/>
        </authorList>
    </citation>
    <scope>NUCLEOTIDE SEQUENCE [LARGE SCALE GENOMIC DNA]</scope>
    <source>
        <strain evidence="2 3">KCTC 3788</strain>
    </source>
</reference>
<dbReference type="InterPro" id="IPR036515">
    <property type="entry name" value="Transposase_17_sf"/>
</dbReference>
<dbReference type="SMART" id="SM01321">
    <property type="entry name" value="Y1_Tnp"/>
    <property type="match status" value="1"/>
</dbReference>
<dbReference type="Proteomes" id="UP000571017">
    <property type="component" value="Unassembled WGS sequence"/>
</dbReference>
<feature type="domain" description="Transposase IS200-like" evidence="1">
    <location>
        <begin position="9"/>
        <end position="123"/>
    </location>
</feature>
<dbReference type="SUPFAM" id="SSF143422">
    <property type="entry name" value="Transposase IS200-like"/>
    <property type="match status" value="1"/>
</dbReference>
<dbReference type="PANTHER" id="PTHR34322:SF2">
    <property type="entry name" value="TRANSPOSASE IS200-LIKE DOMAIN-CONTAINING PROTEIN"/>
    <property type="match status" value="1"/>
</dbReference>
<dbReference type="GO" id="GO:0004803">
    <property type="term" value="F:transposase activity"/>
    <property type="evidence" value="ECO:0007669"/>
    <property type="project" value="InterPro"/>
</dbReference>
<dbReference type="AlphaFoldDB" id="A0A838CUX6"/>
<keyword evidence="3" id="KW-1185">Reference proteome</keyword>
<dbReference type="Pfam" id="PF01797">
    <property type="entry name" value="Y1_Tnp"/>
    <property type="match status" value="1"/>
</dbReference>
<accession>A0A838CUX6</accession>
<evidence type="ECO:0000313" key="2">
    <source>
        <dbReference type="EMBL" id="MBA2175416.1"/>
    </source>
</evidence>
<proteinExistence type="predicted"/>
<dbReference type="GO" id="GO:0006313">
    <property type="term" value="P:DNA transposition"/>
    <property type="evidence" value="ECO:0007669"/>
    <property type="project" value="InterPro"/>
</dbReference>
<dbReference type="GO" id="GO:0003677">
    <property type="term" value="F:DNA binding"/>
    <property type="evidence" value="ECO:0007669"/>
    <property type="project" value="InterPro"/>
</dbReference>
<evidence type="ECO:0000313" key="3">
    <source>
        <dbReference type="Proteomes" id="UP000571017"/>
    </source>
</evidence>
<comment type="caution">
    <text evidence="2">The sequence shown here is derived from an EMBL/GenBank/DDBJ whole genome shotgun (WGS) entry which is preliminary data.</text>
</comment>
<name>A0A838CUX6_9BACI</name>
<protein>
    <submittedName>
        <fullName evidence="2">Transposase</fullName>
    </submittedName>
</protein>